<dbReference type="Pfam" id="PF05729">
    <property type="entry name" value="NACHT"/>
    <property type="match status" value="1"/>
</dbReference>
<dbReference type="AlphaFoldDB" id="A0A9P6QY09"/>
<dbReference type="Proteomes" id="UP000823405">
    <property type="component" value="Unassembled WGS sequence"/>
</dbReference>
<dbReference type="InterPro" id="IPR025662">
    <property type="entry name" value="Sigma_54_int_dom_ATP-bd_1"/>
</dbReference>
<sequence length="1065" mass="120083">MTNELSHQPNANAGTNNSGADTIRKRDKVLNFFGLRKSKPNSKIEDKTQPWPQQANKPLMLAFQTSKGVLHGTQMMDGKIFLENIPKPRVRTDLPQLQERIERTEQLIYCNALLLQDLSSLPVTMLGEHAPGVDAQQSPTLDNSELDWLGEIKKDPIAQDRLRWLATRMVKEFIADTDRDATQIAEIVALGPVLQKEPYRRLLSSIIKEFDESRILNVALLHGLVELIETASSGYLEDDDLVRALGVLRRHIKSTHKAPSKHLYQMVVSISRLLDVMVNGMVRDVNRTEDHQPLVAVLQELKDTSDTILQFQVSYALQASQYIPDDESTLQAVLRFAGGVSMAALGVASICKLDPSNLFSSLDTLRQAAGQSYEVTKAILEGLEASQRGRFGAMQSLLKGVRSGTRHEWYLALLAARSFVRDGRLADFNRTVCEAPCRDDRMFQLGVCQLLGEIAIDPVWNILTRQQAVDFLAALHKKNTVWKPHSEVKQWIITILTQVSQFLDDAVKNHACIALTTVHQVGIKVDSTVTSYSLMSRLPSPESSSLLSRVQKIPYLEYILHTLKVQRMKEGYQPVYIPPIAKANLQASDSTLFPLMEKVQEFLSNCGEVMLILGDSGAGKSTFNRHLEHHLWISYNNNDPIPLFVNLPAIRGPEEDMINKQLQAHNFSADEIQELKQHRSFILICDGYDESQLAANLHQTNRLNQQGQWQAKMIISCRSQFLGPVYVNRFAPQPTDHYKASRLDLFQEAVIVPFSKEQIEDYVEQYVPLEPRPWITEDYMRMLTTIPNLMELVKNPFLLTLTLEALPGVSKGQTNLSKVKVTRVQLYDHFIDQWFGVNMRRLQKSALSMSDRDMLDHLVDAGFVSKGVDYSTRLAVAIFDKQDGNPIVRYVHLDDSTAWRANFFGPEPRIRLLRESSPLTRTGNLHRFLHRSILEYFFSRAIFDPSHNNDNHDLAPHSGTNTFIAQLLDSSGPLFKRNLLTEPSVIQFLCERVKQQPYFETQLLSVIEQSKTNTTVATAATNAITILVRAGVPFNGADLRGIRIPGADLSNGQFDSAQLHGADLT</sequence>
<dbReference type="EMBL" id="JAAAIN010001669">
    <property type="protein sequence ID" value="KAG0301137.1"/>
    <property type="molecule type" value="Genomic_DNA"/>
</dbReference>
<organism evidence="4 5">
    <name type="scientific">Linnemannia gamsii</name>
    <dbReference type="NCBI Taxonomy" id="64522"/>
    <lineage>
        <taxon>Eukaryota</taxon>
        <taxon>Fungi</taxon>
        <taxon>Fungi incertae sedis</taxon>
        <taxon>Mucoromycota</taxon>
        <taxon>Mortierellomycotina</taxon>
        <taxon>Mortierellomycetes</taxon>
        <taxon>Mortierellales</taxon>
        <taxon>Mortierellaceae</taxon>
        <taxon>Linnemannia</taxon>
    </lineage>
</organism>
<evidence type="ECO:0000256" key="1">
    <source>
        <dbReference type="SAM" id="MobiDB-lite"/>
    </source>
</evidence>
<protein>
    <recommendedName>
        <fullName evidence="6">NACHT domain-containing protein</fullName>
    </recommendedName>
</protein>
<proteinExistence type="predicted"/>
<gene>
    <name evidence="4" type="ORF">BGZ97_002923</name>
</gene>
<keyword evidence="5" id="KW-1185">Reference proteome</keyword>
<reference evidence="4" key="1">
    <citation type="journal article" date="2020" name="Fungal Divers.">
        <title>Resolving the Mortierellaceae phylogeny through synthesis of multi-gene phylogenetics and phylogenomics.</title>
        <authorList>
            <person name="Vandepol N."/>
            <person name="Liber J."/>
            <person name="Desiro A."/>
            <person name="Na H."/>
            <person name="Kennedy M."/>
            <person name="Barry K."/>
            <person name="Grigoriev I.V."/>
            <person name="Miller A.N."/>
            <person name="O'Donnell K."/>
            <person name="Stajich J.E."/>
            <person name="Bonito G."/>
        </authorList>
    </citation>
    <scope>NUCLEOTIDE SEQUENCE</scope>
    <source>
        <strain evidence="4">NVP60</strain>
    </source>
</reference>
<dbReference type="SUPFAM" id="SSF52540">
    <property type="entry name" value="P-loop containing nucleoside triphosphate hydrolases"/>
    <property type="match status" value="1"/>
</dbReference>
<evidence type="ECO:0000259" key="3">
    <source>
        <dbReference type="Pfam" id="PF23948"/>
    </source>
</evidence>
<feature type="compositionally biased region" description="Polar residues" evidence="1">
    <location>
        <begin position="1"/>
        <end position="20"/>
    </location>
</feature>
<evidence type="ECO:0008006" key="6">
    <source>
        <dbReference type="Google" id="ProtNLM"/>
    </source>
</evidence>
<dbReference type="InterPro" id="IPR007111">
    <property type="entry name" value="NACHT_NTPase"/>
</dbReference>
<comment type="caution">
    <text evidence="4">The sequence shown here is derived from an EMBL/GenBank/DDBJ whole genome shotgun (WGS) entry which is preliminary data.</text>
</comment>
<evidence type="ECO:0000313" key="4">
    <source>
        <dbReference type="EMBL" id="KAG0301137.1"/>
    </source>
</evidence>
<dbReference type="InterPro" id="IPR001646">
    <property type="entry name" value="5peptide_repeat"/>
</dbReference>
<feature type="domain" description="Arm-like repeat" evidence="3">
    <location>
        <begin position="153"/>
        <end position="501"/>
    </location>
</feature>
<dbReference type="InterPro" id="IPR056251">
    <property type="entry name" value="Arm_rpt_dom"/>
</dbReference>
<feature type="domain" description="NACHT" evidence="2">
    <location>
        <begin position="609"/>
        <end position="767"/>
    </location>
</feature>
<dbReference type="OrthoDB" id="2443807at2759"/>
<dbReference type="PROSITE" id="PS00675">
    <property type="entry name" value="SIGMA54_INTERACT_1"/>
    <property type="match status" value="1"/>
</dbReference>
<feature type="non-terminal residue" evidence="4">
    <location>
        <position position="1065"/>
    </location>
</feature>
<dbReference type="Pfam" id="PF00805">
    <property type="entry name" value="Pentapeptide"/>
    <property type="match status" value="1"/>
</dbReference>
<dbReference type="Gene3D" id="3.40.50.300">
    <property type="entry name" value="P-loop containing nucleotide triphosphate hydrolases"/>
    <property type="match status" value="1"/>
</dbReference>
<feature type="region of interest" description="Disordered" evidence="1">
    <location>
        <begin position="1"/>
        <end position="21"/>
    </location>
</feature>
<evidence type="ECO:0000313" key="5">
    <source>
        <dbReference type="Proteomes" id="UP000823405"/>
    </source>
</evidence>
<evidence type="ECO:0000259" key="2">
    <source>
        <dbReference type="Pfam" id="PF05729"/>
    </source>
</evidence>
<accession>A0A9P6QY09</accession>
<dbReference type="InterPro" id="IPR027417">
    <property type="entry name" value="P-loop_NTPase"/>
</dbReference>
<dbReference type="Pfam" id="PF23948">
    <property type="entry name" value="ARM_5"/>
    <property type="match status" value="1"/>
</dbReference>
<name>A0A9P6QY09_9FUNG</name>